<organism evidence="1 2">
    <name type="scientific">Kribbella lupini</name>
    <dbReference type="NCBI Taxonomy" id="291602"/>
    <lineage>
        <taxon>Bacteria</taxon>
        <taxon>Bacillati</taxon>
        <taxon>Actinomycetota</taxon>
        <taxon>Actinomycetes</taxon>
        <taxon>Propionibacteriales</taxon>
        <taxon>Kribbellaceae</taxon>
        <taxon>Kribbella</taxon>
    </lineage>
</organism>
<dbReference type="Gene3D" id="3.40.50.300">
    <property type="entry name" value="P-loop containing nucleotide triphosphate hydrolases"/>
    <property type="match status" value="1"/>
</dbReference>
<dbReference type="Proteomes" id="UP001500363">
    <property type="component" value="Unassembled WGS sequence"/>
</dbReference>
<dbReference type="EMBL" id="BAAANC010000003">
    <property type="protein sequence ID" value="GAA1549314.1"/>
    <property type="molecule type" value="Genomic_DNA"/>
</dbReference>
<evidence type="ECO:0000313" key="2">
    <source>
        <dbReference type="Proteomes" id="UP001500363"/>
    </source>
</evidence>
<gene>
    <name evidence="1" type="ORF">GCM10009741_61660</name>
</gene>
<dbReference type="InterPro" id="IPR027417">
    <property type="entry name" value="P-loop_NTPase"/>
</dbReference>
<proteinExistence type="predicted"/>
<accession>A0ABN2C0B3</accession>
<name>A0ABN2C0B3_9ACTN</name>
<dbReference type="Pfam" id="PF13238">
    <property type="entry name" value="AAA_18"/>
    <property type="match status" value="1"/>
</dbReference>
<comment type="caution">
    <text evidence="1">The sequence shown here is derived from an EMBL/GenBank/DDBJ whole genome shotgun (WGS) entry which is preliminary data.</text>
</comment>
<keyword evidence="2" id="KW-1185">Reference proteome</keyword>
<dbReference type="SUPFAM" id="SSF52540">
    <property type="entry name" value="P-loop containing nucleoside triphosphate hydrolases"/>
    <property type="match status" value="1"/>
</dbReference>
<evidence type="ECO:0000313" key="1">
    <source>
        <dbReference type="EMBL" id="GAA1549314.1"/>
    </source>
</evidence>
<sequence>MSGTGKSTVLRVLAAKGYATVDTDTDEWCEWVTDDRGHRDWVWRPQAINKLLDEHEDLFVAGCKSNQGEFYPRFDKVVLLRARAEVMLQRIEERGDNPYGKSAEERALVLEHLQVVEPLLRASADHEIDTSGPLDDVVDRLEQLAGY</sequence>
<protein>
    <submittedName>
        <fullName evidence="1">AAA family ATPase</fullName>
    </submittedName>
</protein>
<reference evidence="1 2" key="1">
    <citation type="journal article" date="2019" name="Int. J. Syst. Evol. Microbiol.">
        <title>The Global Catalogue of Microorganisms (GCM) 10K type strain sequencing project: providing services to taxonomists for standard genome sequencing and annotation.</title>
        <authorList>
            <consortium name="The Broad Institute Genomics Platform"/>
            <consortium name="The Broad Institute Genome Sequencing Center for Infectious Disease"/>
            <person name="Wu L."/>
            <person name="Ma J."/>
        </authorList>
    </citation>
    <scope>NUCLEOTIDE SEQUENCE [LARGE SCALE GENOMIC DNA]</scope>
    <source>
        <strain evidence="1 2">JCM 14303</strain>
    </source>
</reference>